<evidence type="ECO:0000256" key="6">
    <source>
        <dbReference type="ARBA" id="ARBA00038471"/>
    </source>
</evidence>
<dbReference type="InterPro" id="IPR035513">
    <property type="entry name" value="Invertase/methylesterase_inhib"/>
</dbReference>
<evidence type="ECO:0000256" key="2">
    <source>
        <dbReference type="ARBA" id="ARBA00022523"/>
    </source>
</evidence>
<dbReference type="Pfam" id="PF04043">
    <property type="entry name" value="PMEI"/>
    <property type="match status" value="1"/>
</dbReference>
<dbReference type="OrthoDB" id="1430376at2759"/>
<keyword evidence="4" id="KW-0732">Signal</keyword>
<keyword evidence="3" id="KW-0964">Secreted</keyword>
<keyword evidence="5" id="KW-1015">Disulfide bond</keyword>
<dbReference type="SUPFAM" id="SSF101148">
    <property type="entry name" value="Plant invertase/pectin methylesterase inhibitor"/>
    <property type="match status" value="1"/>
</dbReference>
<evidence type="ECO:0000256" key="4">
    <source>
        <dbReference type="ARBA" id="ARBA00022729"/>
    </source>
</evidence>
<organism evidence="8 9">
    <name type="scientific">Hibiscus trionum</name>
    <name type="common">Flower of an hour</name>
    <dbReference type="NCBI Taxonomy" id="183268"/>
    <lineage>
        <taxon>Eukaryota</taxon>
        <taxon>Viridiplantae</taxon>
        <taxon>Streptophyta</taxon>
        <taxon>Embryophyta</taxon>
        <taxon>Tracheophyta</taxon>
        <taxon>Spermatophyta</taxon>
        <taxon>Magnoliopsida</taxon>
        <taxon>eudicotyledons</taxon>
        <taxon>Gunneridae</taxon>
        <taxon>Pentapetalae</taxon>
        <taxon>rosids</taxon>
        <taxon>malvids</taxon>
        <taxon>Malvales</taxon>
        <taxon>Malvaceae</taxon>
        <taxon>Malvoideae</taxon>
        <taxon>Hibiscus</taxon>
    </lineage>
</organism>
<dbReference type="GO" id="GO:0004857">
    <property type="term" value="F:enzyme inhibitor activity"/>
    <property type="evidence" value="ECO:0007669"/>
    <property type="project" value="InterPro"/>
</dbReference>
<evidence type="ECO:0000313" key="8">
    <source>
        <dbReference type="EMBL" id="GMI98837.1"/>
    </source>
</evidence>
<gene>
    <name evidence="8" type="ORF">HRI_003553000</name>
</gene>
<keyword evidence="2" id="KW-0052">Apoplast</keyword>
<evidence type="ECO:0000313" key="9">
    <source>
        <dbReference type="Proteomes" id="UP001165190"/>
    </source>
</evidence>
<evidence type="ECO:0000259" key="7">
    <source>
        <dbReference type="SMART" id="SM00856"/>
    </source>
</evidence>
<dbReference type="CDD" id="cd15798">
    <property type="entry name" value="PMEI-like_3"/>
    <property type="match status" value="1"/>
</dbReference>
<accession>A0A9W7MCL7</accession>
<dbReference type="FunFam" id="1.20.140.40:FF:000006">
    <property type="entry name" value="Pectinesterase inhibitor 3"/>
    <property type="match status" value="1"/>
</dbReference>
<evidence type="ECO:0000256" key="3">
    <source>
        <dbReference type="ARBA" id="ARBA00022525"/>
    </source>
</evidence>
<dbReference type="GO" id="GO:0048046">
    <property type="term" value="C:apoplast"/>
    <property type="evidence" value="ECO:0007669"/>
    <property type="project" value="UniProtKB-SubCell"/>
</dbReference>
<keyword evidence="9" id="KW-1185">Reference proteome</keyword>
<feature type="domain" description="Pectinesterase inhibitor" evidence="7">
    <location>
        <begin position="49"/>
        <end position="203"/>
    </location>
</feature>
<name>A0A9W7MCL7_HIBTR</name>
<dbReference type="InterPro" id="IPR051955">
    <property type="entry name" value="PME_Inhibitor"/>
</dbReference>
<dbReference type="Gene3D" id="1.20.140.40">
    <property type="entry name" value="Invertase/pectin methylesterase inhibitor family protein"/>
    <property type="match status" value="1"/>
</dbReference>
<comment type="similarity">
    <text evidence="6">Belongs to the PMEI family.</text>
</comment>
<dbReference type="InterPro" id="IPR006501">
    <property type="entry name" value="Pectinesterase_inhib_dom"/>
</dbReference>
<dbReference type="NCBIfam" id="TIGR01614">
    <property type="entry name" value="PME_inhib"/>
    <property type="match status" value="1"/>
</dbReference>
<evidence type="ECO:0000256" key="1">
    <source>
        <dbReference type="ARBA" id="ARBA00004271"/>
    </source>
</evidence>
<dbReference type="Proteomes" id="UP001165190">
    <property type="component" value="Unassembled WGS sequence"/>
</dbReference>
<reference evidence="8" key="1">
    <citation type="submission" date="2023-05" db="EMBL/GenBank/DDBJ databases">
        <title>Genome and transcriptome analyses reveal genes involved in the formation of fine ridges on petal epidermal cells in Hibiscus trionum.</title>
        <authorList>
            <person name="Koshimizu S."/>
            <person name="Masuda S."/>
            <person name="Ishii T."/>
            <person name="Shirasu K."/>
            <person name="Hoshino A."/>
            <person name="Arita M."/>
        </authorList>
    </citation>
    <scope>NUCLEOTIDE SEQUENCE</scope>
    <source>
        <strain evidence="8">Hamamatsu line</strain>
    </source>
</reference>
<sequence length="212" mass="23471">MQRNHIVHTQQKALPSFSLSPPSNSMVMANANIYLTLLLLLSILKWGQSASNYVQDACSVTRYRALCISTLAPFSSSAKTSPSKWARAGVSVTIGETKKVVHYLLKVKKYREMRGRYRIPLSDCIECFQDAVDQLHGSLGVLRNLSARNFYTQMGDVTTWLSAALTDQDTCVDGFGNPKGKQAKMLRNRVLRSSYFTSNALALVNKLATSGL</sequence>
<comment type="subcellular location">
    <subcellularLocation>
        <location evidence="1">Secreted</location>
        <location evidence="1">Extracellular space</location>
        <location evidence="1">Apoplast</location>
    </subcellularLocation>
</comment>
<dbReference type="PANTHER" id="PTHR31080">
    <property type="entry name" value="PECTINESTERASE INHIBITOR-LIKE"/>
    <property type="match status" value="1"/>
</dbReference>
<protein>
    <recommendedName>
        <fullName evidence="7">Pectinesterase inhibitor domain-containing protein</fullName>
    </recommendedName>
</protein>
<evidence type="ECO:0000256" key="5">
    <source>
        <dbReference type="ARBA" id="ARBA00023157"/>
    </source>
</evidence>
<dbReference type="AlphaFoldDB" id="A0A9W7MCL7"/>
<dbReference type="PANTHER" id="PTHR31080:SF158">
    <property type="entry name" value="PLANT INVERTASE_PECTIN METHYLESTERASE INHIBITOR SUPERFAMILY PROTEIN"/>
    <property type="match status" value="1"/>
</dbReference>
<dbReference type="EMBL" id="BSYR01000033">
    <property type="protein sequence ID" value="GMI98837.1"/>
    <property type="molecule type" value="Genomic_DNA"/>
</dbReference>
<comment type="caution">
    <text evidence="8">The sequence shown here is derived from an EMBL/GenBank/DDBJ whole genome shotgun (WGS) entry which is preliminary data.</text>
</comment>
<proteinExistence type="inferred from homology"/>
<dbReference type="SMART" id="SM00856">
    <property type="entry name" value="PMEI"/>
    <property type="match status" value="1"/>
</dbReference>